<protein>
    <submittedName>
        <fullName evidence="3">Ubiquitin-like protein</fullName>
    </submittedName>
</protein>
<name>A0A6G1KZ00_9PEZI</name>
<reference evidence="3" key="1">
    <citation type="journal article" date="2020" name="Stud. Mycol.">
        <title>101 Dothideomycetes genomes: a test case for predicting lifestyles and emergence of pathogens.</title>
        <authorList>
            <person name="Haridas S."/>
            <person name="Albert R."/>
            <person name="Binder M."/>
            <person name="Bloem J."/>
            <person name="Labutti K."/>
            <person name="Salamov A."/>
            <person name="Andreopoulos B."/>
            <person name="Baker S."/>
            <person name="Barry K."/>
            <person name="Bills G."/>
            <person name="Bluhm B."/>
            <person name="Cannon C."/>
            <person name="Castanera R."/>
            <person name="Culley D."/>
            <person name="Daum C."/>
            <person name="Ezra D."/>
            <person name="Gonzalez J."/>
            <person name="Henrissat B."/>
            <person name="Kuo A."/>
            <person name="Liang C."/>
            <person name="Lipzen A."/>
            <person name="Lutzoni F."/>
            <person name="Magnuson J."/>
            <person name="Mondo S."/>
            <person name="Nolan M."/>
            <person name="Ohm R."/>
            <person name="Pangilinan J."/>
            <person name="Park H.-J."/>
            <person name="Ramirez L."/>
            <person name="Alfaro M."/>
            <person name="Sun H."/>
            <person name="Tritt A."/>
            <person name="Yoshinaga Y."/>
            <person name="Zwiers L.-H."/>
            <person name="Turgeon B."/>
            <person name="Goodwin S."/>
            <person name="Spatafora J."/>
            <person name="Crous P."/>
            <person name="Grigoriev I."/>
        </authorList>
    </citation>
    <scope>NUCLEOTIDE SEQUENCE</scope>
    <source>
        <strain evidence="3">CBS 116005</strain>
    </source>
</reference>
<sequence>MADHQKPAVNEVAGDGNETPQQAPQSFNITFKDSNGYEVSFKMKATTKMGKAISAFAQRTEKKKESLRFIFDGDRVLDETTPGDLSLEDGDIIEVYQEQLGGFV</sequence>
<organism evidence="3 4">
    <name type="scientific">Teratosphaeria nubilosa</name>
    <dbReference type="NCBI Taxonomy" id="161662"/>
    <lineage>
        <taxon>Eukaryota</taxon>
        <taxon>Fungi</taxon>
        <taxon>Dikarya</taxon>
        <taxon>Ascomycota</taxon>
        <taxon>Pezizomycotina</taxon>
        <taxon>Dothideomycetes</taxon>
        <taxon>Dothideomycetidae</taxon>
        <taxon>Mycosphaerellales</taxon>
        <taxon>Teratosphaeriaceae</taxon>
        <taxon>Teratosphaeria</taxon>
    </lineage>
</organism>
<dbReference type="SUPFAM" id="SSF54236">
    <property type="entry name" value="Ubiquitin-like"/>
    <property type="match status" value="1"/>
</dbReference>
<feature type="domain" description="Ubiquitin-like" evidence="2">
    <location>
        <begin position="27"/>
        <end position="102"/>
    </location>
</feature>
<feature type="region of interest" description="Disordered" evidence="1">
    <location>
        <begin position="1"/>
        <end position="28"/>
    </location>
</feature>
<dbReference type="PANTHER" id="PTHR10562">
    <property type="entry name" value="SMALL UBIQUITIN-RELATED MODIFIER"/>
    <property type="match status" value="1"/>
</dbReference>
<evidence type="ECO:0000313" key="3">
    <source>
        <dbReference type="EMBL" id="KAF2765855.1"/>
    </source>
</evidence>
<dbReference type="InterPro" id="IPR022617">
    <property type="entry name" value="Rad60/SUMO-like_dom"/>
</dbReference>
<gene>
    <name evidence="3" type="ORF">EJ03DRAFT_279247</name>
</gene>
<proteinExistence type="predicted"/>
<dbReference type="Pfam" id="PF11976">
    <property type="entry name" value="Rad60-SLD"/>
    <property type="match status" value="1"/>
</dbReference>
<accession>A0A6G1KZ00</accession>
<dbReference type="SMART" id="SM00213">
    <property type="entry name" value="UBQ"/>
    <property type="match status" value="1"/>
</dbReference>
<evidence type="ECO:0000259" key="2">
    <source>
        <dbReference type="PROSITE" id="PS50053"/>
    </source>
</evidence>
<dbReference type="Gene3D" id="3.10.20.90">
    <property type="entry name" value="Phosphatidylinositol 3-kinase Catalytic Subunit, Chain A, domain 1"/>
    <property type="match status" value="1"/>
</dbReference>
<keyword evidence="4" id="KW-1185">Reference proteome</keyword>
<dbReference type="OrthoDB" id="442921at2759"/>
<dbReference type="InterPro" id="IPR000626">
    <property type="entry name" value="Ubiquitin-like_dom"/>
</dbReference>
<dbReference type="PROSITE" id="PS50053">
    <property type="entry name" value="UBIQUITIN_2"/>
    <property type="match status" value="1"/>
</dbReference>
<evidence type="ECO:0000256" key="1">
    <source>
        <dbReference type="SAM" id="MobiDB-lite"/>
    </source>
</evidence>
<dbReference type="Proteomes" id="UP000799436">
    <property type="component" value="Unassembled WGS sequence"/>
</dbReference>
<dbReference type="InterPro" id="IPR029071">
    <property type="entry name" value="Ubiquitin-like_domsf"/>
</dbReference>
<dbReference type="EMBL" id="ML995882">
    <property type="protein sequence ID" value="KAF2765855.1"/>
    <property type="molecule type" value="Genomic_DNA"/>
</dbReference>
<evidence type="ECO:0000313" key="4">
    <source>
        <dbReference type="Proteomes" id="UP000799436"/>
    </source>
</evidence>
<dbReference type="CDD" id="cd01763">
    <property type="entry name" value="Ubl_SUMO_like"/>
    <property type="match status" value="1"/>
</dbReference>
<dbReference type="AlphaFoldDB" id="A0A6G1KZ00"/>
<feature type="compositionally biased region" description="Polar residues" evidence="1">
    <location>
        <begin position="18"/>
        <end position="28"/>
    </location>
</feature>